<dbReference type="AlphaFoldDB" id="A0A284S238"/>
<feature type="coiled-coil region" evidence="1">
    <location>
        <begin position="90"/>
        <end position="143"/>
    </location>
</feature>
<organism evidence="2 3">
    <name type="scientific">Armillaria ostoyae</name>
    <name type="common">Armillaria root rot fungus</name>
    <dbReference type="NCBI Taxonomy" id="47428"/>
    <lineage>
        <taxon>Eukaryota</taxon>
        <taxon>Fungi</taxon>
        <taxon>Dikarya</taxon>
        <taxon>Basidiomycota</taxon>
        <taxon>Agaricomycotina</taxon>
        <taxon>Agaricomycetes</taxon>
        <taxon>Agaricomycetidae</taxon>
        <taxon>Agaricales</taxon>
        <taxon>Marasmiineae</taxon>
        <taxon>Physalacriaceae</taxon>
        <taxon>Armillaria</taxon>
    </lineage>
</organism>
<dbReference type="Proteomes" id="UP000219338">
    <property type="component" value="Unassembled WGS sequence"/>
</dbReference>
<proteinExistence type="predicted"/>
<feature type="coiled-coil region" evidence="1">
    <location>
        <begin position="236"/>
        <end position="326"/>
    </location>
</feature>
<evidence type="ECO:0000256" key="1">
    <source>
        <dbReference type="SAM" id="Coils"/>
    </source>
</evidence>
<keyword evidence="3" id="KW-1185">Reference proteome</keyword>
<sequence length="334" mass="38458">MDEPSIAKGDALEADVAWGGFQGKAMTSSLFANKVKGKERAAEVKEDKENIVPSQVDEAPVFQFSQTVFFAMDDKSKQSSNASTAPSVTSNDGENKVDELKKTCRYLEDEIDGARQESLREVCNCSEEALTAFQKRIVDLEREKVSWRRMEDMFREEIVTLEALVKERSDDVMRLKEALWTQEEEEQCFEKSLWPLQEEVEQLGNISIVFDDEFKRHMMEKEKEQEGEKERQMLAQAEWDQECQKLHLAIDKLEIEKAALKSEAETTRKDAKDDQDELRMLKAELESHWRLSETATKKIQALETAKTTLEKQCSALQVDVTELNAKIDRMEILQ</sequence>
<dbReference type="OrthoDB" id="2593174at2759"/>
<evidence type="ECO:0000313" key="2">
    <source>
        <dbReference type="EMBL" id="SJL15073.1"/>
    </source>
</evidence>
<dbReference type="EMBL" id="FUEG01000026">
    <property type="protein sequence ID" value="SJL15073.1"/>
    <property type="molecule type" value="Genomic_DNA"/>
</dbReference>
<dbReference type="STRING" id="47428.A0A284S238"/>
<name>A0A284S238_ARMOS</name>
<accession>A0A284S238</accession>
<gene>
    <name evidence="2" type="ORF">ARMOST_18555</name>
</gene>
<keyword evidence="1" id="KW-0175">Coiled coil</keyword>
<protein>
    <submittedName>
        <fullName evidence="2">Uncharacterized protein</fullName>
    </submittedName>
</protein>
<evidence type="ECO:0000313" key="3">
    <source>
        <dbReference type="Proteomes" id="UP000219338"/>
    </source>
</evidence>
<reference evidence="3" key="1">
    <citation type="journal article" date="2017" name="Nat. Ecol. Evol.">
        <title>Genome expansion and lineage-specific genetic innovations in the forest pathogenic fungi Armillaria.</title>
        <authorList>
            <person name="Sipos G."/>
            <person name="Prasanna A.N."/>
            <person name="Walter M.C."/>
            <person name="O'Connor E."/>
            <person name="Balint B."/>
            <person name="Krizsan K."/>
            <person name="Kiss B."/>
            <person name="Hess J."/>
            <person name="Varga T."/>
            <person name="Slot J."/>
            <person name="Riley R."/>
            <person name="Boka B."/>
            <person name="Rigling D."/>
            <person name="Barry K."/>
            <person name="Lee J."/>
            <person name="Mihaltcheva S."/>
            <person name="LaButti K."/>
            <person name="Lipzen A."/>
            <person name="Waldron R."/>
            <person name="Moloney N.M."/>
            <person name="Sperisen C."/>
            <person name="Kredics L."/>
            <person name="Vagvoelgyi C."/>
            <person name="Patrignani A."/>
            <person name="Fitzpatrick D."/>
            <person name="Nagy I."/>
            <person name="Doyle S."/>
            <person name="Anderson J.B."/>
            <person name="Grigoriev I.V."/>
            <person name="Gueldener U."/>
            <person name="Muensterkoetter M."/>
            <person name="Nagy L.G."/>
        </authorList>
    </citation>
    <scope>NUCLEOTIDE SEQUENCE [LARGE SCALE GENOMIC DNA]</scope>
    <source>
        <strain evidence="3">C18/9</strain>
    </source>
</reference>